<dbReference type="PROSITE" id="PS51257">
    <property type="entry name" value="PROKAR_LIPOPROTEIN"/>
    <property type="match status" value="1"/>
</dbReference>
<proteinExistence type="predicted"/>
<evidence type="ECO:0000313" key="1">
    <source>
        <dbReference type="EMBL" id="CAI4033966.1"/>
    </source>
</evidence>
<dbReference type="RefSeq" id="WP_289271389.1">
    <property type="nucleotide sequence ID" value="NZ_OX365700.1"/>
</dbReference>
<name>A0AA86N3M9_9BACT</name>
<dbReference type="AlphaFoldDB" id="A0AA86N3M9"/>
<protein>
    <submittedName>
        <fullName evidence="1">Uncharacterized protein</fullName>
    </submittedName>
</protein>
<dbReference type="EMBL" id="OX365700">
    <property type="protein sequence ID" value="CAI4033966.1"/>
    <property type="molecule type" value="Genomic_DNA"/>
</dbReference>
<gene>
    <name evidence="1" type="ORF">DNFV4_04408</name>
</gene>
<organism evidence="1 2">
    <name type="scientific">Nitrospira tepida</name>
    <dbReference type="NCBI Taxonomy" id="2973512"/>
    <lineage>
        <taxon>Bacteria</taxon>
        <taxon>Pseudomonadati</taxon>
        <taxon>Nitrospirota</taxon>
        <taxon>Nitrospiria</taxon>
        <taxon>Nitrospirales</taxon>
        <taxon>Nitrospiraceae</taxon>
        <taxon>Nitrospira</taxon>
    </lineage>
</organism>
<dbReference type="Proteomes" id="UP001179121">
    <property type="component" value="Chromosome"/>
</dbReference>
<accession>A0AA86N3M9</accession>
<dbReference type="KEGG" id="nti:DNFV4_04408"/>
<keyword evidence="2" id="KW-1185">Reference proteome</keyword>
<reference evidence="1" key="1">
    <citation type="submission" date="2022-10" db="EMBL/GenBank/DDBJ databases">
        <authorList>
            <person name="Koch H."/>
        </authorList>
    </citation>
    <scope>NUCLEOTIDE SEQUENCE</scope>
    <source>
        <strain evidence="1">DNF</strain>
    </source>
</reference>
<evidence type="ECO:0000313" key="2">
    <source>
        <dbReference type="Proteomes" id="UP001179121"/>
    </source>
</evidence>
<sequence length="174" mass="18622">MRLIIGIPAAAVRERPSLFLLMLAACAETEGDRIAGETVATLDDFPAQLDLALDLVEAVSQLRPARATMNGRPVADLNRLWSTLSCYRDSLAEAAPQDYCRRRASRVGEAGGCPAHACASPCPFICARCFQLVGKQDETPAADCLHRIAVEAEVDWCPNLSLCCSDAIEGSSQG</sequence>